<reference evidence="3 4" key="1">
    <citation type="submission" date="2017-05" db="EMBL/GenBank/DDBJ databases">
        <title>Vagococcus spp. assemblies.</title>
        <authorList>
            <person name="Gulvik C.A."/>
        </authorList>
    </citation>
    <scope>NUCLEOTIDE SEQUENCE [LARGE SCALE GENOMIC DNA]</scope>
    <source>
        <strain evidence="3 4">DSM 24756</strain>
    </source>
</reference>
<feature type="region of interest" description="Disordered" evidence="1">
    <location>
        <begin position="24"/>
        <end position="113"/>
    </location>
</feature>
<keyword evidence="2" id="KW-0732">Signal</keyword>
<evidence type="ECO:0000256" key="2">
    <source>
        <dbReference type="SAM" id="SignalP"/>
    </source>
</evidence>
<protein>
    <recommendedName>
        <fullName evidence="5">Lipoprotein</fullName>
    </recommendedName>
</protein>
<gene>
    <name evidence="3" type="ORF">CBF30_08330</name>
</gene>
<evidence type="ECO:0000313" key="4">
    <source>
        <dbReference type="Proteomes" id="UP000288669"/>
    </source>
</evidence>
<organism evidence="3 4">
    <name type="scientific">Vagococcus entomophilus</name>
    <dbReference type="NCBI Taxonomy" id="1160095"/>
    <lineage>
        <taxon>Bacteria</taxon>
        <taxon>Bacillati</taxon>
        <taxon>Bacillota</taxon>
        <taxon>Bacilli</taxon>
        <taxon>Lactobacillales</taxon>
        <taxon>Enterococcaceae</taxon>
        <taxon>Vagococcus</taxon>
    </lineage>
</organism>
<dbReference type="Proteomes" id="UP000288669">
    <property type="component" value="Unassembled WGS sequence"/>
</dbReference>
<feature type="signal peptide" evidence="2">
    <location>
        <begin position="1"/>
        <end position="22"/>
    </location>
</feature>
<evidence type="ECO:0000256" key="1">
    <source>
        <dbReference type="SAM" id="MobiDB-lite"/>
    </source>
</evidence>
<feature type="compositionally biased region" description="Polar residues" evidence="1">
    <location>
        <begin position="24"/>
        <end position="70"/>
    </location>
</feature>
<sequence length="188" mass="19986">MKKSVGVVISLSVLLMMGTACSKSNQNETTSKSSEGSQTTVSKGHSSESTSANATTQTEESTSVVASENQSTATTTSTSATVATTSSSTISNRTETSSTTTTSESTQSQEVAPVVTSAQGAVDYLVTNLPTEQISKYYFMAFNNQTYQDNGGTYYIVNFKTTQDTSPHTDILGSYKVYTNGKIELQNY</sequence>
<feature type="compositionally biased region" description="Low complexity" evidence="1">
    <location>
        <begin position="71"/>
        <end position="108"/>
    </location>
</feature>
<evidence type="ECO:0000313" key="3">
    <source>
        <dbReference type="EMBL" id="RSU07251.1"/>
    </source>
</evidence>
<dbReference type="AlphaFoldDB" id="A0A430AH65"/>
<dbReference type="EMBL" id="NGJZ01000002">
    <property type="protein sequence ID" value="RSU07251.1"/>
    <property type="molecule type" value="Genomic_DNA"/>
</dbReference>
<name>A0A430AH65_9ENTE</name>
<feature type="chain" id="PRO_5019105522" description="Lipoprotein" evidence="2">
    <location>
        <begin position="23"/>
        <end position="188"/>
    </location>
</feature>
<keyword evidence="4" id="KW-1185">Reference proteome</keyword>
<accession>A0A430AH65</accession>
<evidence type="ECO:0008006" key="5">
    <source>
        <dbReference type="Google" id="ProtNLM"/>
    </source>
</evidence>
<proteinExistence type="predicted"/>
<comment type="caution">
    <text evidence="3">The sequence shown here is derived from an EMBL/GenBank/DDBJ whole genome shotgun (WGS) entry which is preliminary data.</text>
</comment>
<dbReference type="RefSeq" id="WP_126825059.1">
    <property type="nucleotide sequence ID" value="NZ_JBHLWU010000002.1"/>
</dbReference>
<dbReference type="PROSITE" id="PS51257">
    <property type="entry name" value="PROKAR_LIPOPROTEIN"/>
    <property type="match status" value="1"/>
</dbReference>